<dbReference type="Gramene" id="AET5Gv20139200.4">
    <property type="protein sequence ID" value="AET5Gv20139200.4"/>
    <property type="gene ID" value="AET5Gv20139200"/>
</dbReference>
<dbReference type="EnsemblPlants" id="AET5Gv20139200.4">
    <property type="protein sequence ID" value="AET5Gv20139200.4"/>
    <property type="gene ID" value="AET5Gv20139200"/>
</dbReference>
<accession>A0A453JNW9</accession>
<reference evidence="1" key="5">
    <citation type="journal article" date="2021" name="G3 (Bethesda)">
        <title>Aegilops tauschii genome assembly Aet v5.0 features greater sequence contiguity and improved annotation.</title>
        <authorList>
            <person name="Wang L."/>
            <person name="Zhu T."/>
            <person name="Rodriguez J.C."/>
            <person name="Deal K.R."/>
            <person name="Dubcovsky J."/>
            <person name="McGuire P.E."/>
            <person name="Lux T."/>
            <person name="Spannagl M."/>
            <person name="Mayer K.F.X."/>
            <person name="Baldrich P."/>
            <person name="Meyers B.C."/>
            <person name="Huo N."/>
            <person name="Gu Y.Q."/>
            <person name="Zhou H."/>
            <person name="Devos K.M."/>
            <person name="Bennetzen J.L."/>
            <person name="Unver T."/>
            <person name="Budak H."/>
            <person name="Gulick P.J."/>
            <person name="Galiba G."/>
            <person name="Kalapos B."/>
            <person name="Nelson D.R."/>
            <person name="Li P."/>
            <person name="You F.M."/>
            <person name="Luo M.C."/>
            <person name="Dvorak J."/>
        </authorList>
    </citation>
    <scope>NUCLEOTIDE SEQUENCE [LARGE SCALE GENOMIC DNA]</scope>
    <source>
        <strain evidence="1">cv. AL8/78</strain>
    </source>
</reference>
<reference evidence="1" key="3">
    <citation type="journal article" date="2017" name="Nature">
        <title>Genome sequence of the progenitor of the wheat D genome Aegilops tauschii.</title>
        <authorList>
            <person name="Luo M.C."/>
            <person name="Gu Y.Q."/>
            <person name="Puiu D."/>
            <person name="Wang H."/>
            <person name="Twardziok S.O."/>
            <person name="Deal K.R."/>
            <person name="Huo N."/>
            <person name="Zhu T."/>
            <person name="Wang L."/>
            <person name="Wang Y."/>
            <person name="McGuire P.E."/>
            <person name="Liu S."/>
            <person name="Long H."/>
            <person name="Ramasamy R.K."/>
            <person name="Rodriguez J.C."/>
            <person name="Van S.L."/>
            <person name="Yuan L."/>
            <person name="Wang Z."/>
            <person name="Xia Z."/>
            <person name="Xiao L."/>
            <person name="Anderson O.D."/>
            <person name="Ouyang S."/>
            <person name="Liang Y."/>
            <person name="Zimin A.V."/>
            <person name="Pertea G."/>
            <person name="Qi P."/>
            <person name="Bennetzen J.L."/>
            <person name="Dai X."/>
            <person name="Dawson M.W."/>
            <person name="Muller H.G."/>
            <person name="Kugler K."/>
            <person name="Rivarola-Duarte L."/>
            <person name="Spannagl M."/>
            <person name="Mayer K.F.X."/>
            <person name="Lu F.H."/>
            <person name="Bevan M.W."/>
            <person name="Leroy P."/>
            <person name="Li P."/>
            <person name="You F.M."/>
            <person name="Sun Q."/>
            <person name="Liu Z."/>
            <person name="Lyons E."/>
            <person name="Wicker T."/>
            <person name="Salzberg S.L."/>
            <person name="Devos K.M."/>
            <person name="Dvorak J."/>
        </authorList>
    </citation>
    <scope>NUCLEOTIDE SEQUENCE [LARGE SCALE GENOMIC DNA]</scope>
    <source>
        <strain evidence="1">cv. AL8/78</strain>
    </source>
</reference>
<proteinExistence type="predicted"/>
<sequence>MLLFKCCPYFTVGSEGPCRRLSKTYPTAQCKGDQCTEHCEHEGYPYAECDTDHQYPELSYCACFFPC</sequence>
<protein>
    <recommendedName>
        <fullName evidence="3">Knottin scorpion toxin-like domain-containing protein</fullName>
    </recommendedName>
</protein>
<dbReference type="Proteomes" id="UP000015105">
    <property type="component" value="Chromosome 5D"/>
</dbReference>
<organism evidence="1 2">
    <name type="scientific">Aegilops tauschii subsp. strangulata</name>
    <name type="common">Goatgrass</name>
    <dbReference type="NCBI Taxonomy" id="200361"/>
    <lineage>
        <taxon>Eukaryota</taxon>
        <taxon>Viridiplantae</taxon>
        <taxon>Streptophyta</taxon>
        <taxon>Embryophyta</taxon>
        <taxon>Tracheophyta</taxon>
        <taxon>Spermatophyta</taxon>
        <taxon>Magnoliopsida</taxon>
        <taxon>Liliopsida</taxon>
        <taxon>Poales</taxon>
        <taxon>Poaceae</taxon>
        <taxon>BOP clade</taxon>
        <taxon>Pooideae</taxon>
        <taxon>Triticodae</taxon>
        <taxon>Triticeae</taxon>
        <taxon>Triticinae</taxon>
        <taxon>Aegilops</taxon>
    </lineage>
</organism>
<evidence type="ECO:0008006" key="3">
    <source>
        <dbReference type="Google" id="ProtNLM"/>
    </source>
</evidence>
<reference evidence="2" key="2">
    <citation type="journal article" date="2017" name="Nat. Plants">
        <title>The Aegilops tauschii genome reveals multiple impacts of transposons.</title>
        <authorList>
            <person name="Zhao G."/>
            <person name="Zou C."/>
            <person name="Li K."/>
            <person name="Wang K."/>
            <person name="Li T."/>
            <person name="Gao L."/>
            <person name="Zhang X."/>
            <person name="Wang H."/>
            <person name="Yang Z."/>
            <person name="Liu X."/>
            <person name="Jiang W."/>
            <person name="Mao L."/>
            <person name="Kong X."/>
            <person name="Jiao Y."/>
            <person name="Jia J."/>
        </authorList>
    </citation>
    <scope>NUCLEOTIDE SEQUENCE [LARGE SCALE GENOMIC DNA]</scope>
    <source>
        <strain evidence="2">cv. AL8/78</strain>
    </source>
</reference>
<name>A0A453JNW9_AEGTS</name>
<evidence type="ECO:0000313" key="2">
    <source>
        <dbReference type="Proteomes" id="UP000015105"/>
    </source>
</evidence>
<reference evidence="2" key="1">
    <citation type="journal article" date="2014" name="Science">
        <title>Ancient hybridizations among the ancestral genomes of bread wheat.</title>
        <authorList>
            <consortium name="International Wheat Genome Sequencing Consortium,"/>
            <person name="Marcussen T."/>
            <person name="Sandve S.R."/>
            <person name="Heier L."/>
            <person name="Spannagl M."/>
            <person name="Pfeifer M."/>
            <person name="Jakobsen K.S."/>
            <person name="Wulff B.B."/>
            <person name="Steuernagel B."/>
            <person name="Mayer K.F."/>
            <person name="Olsen O.A."/>
        </authorList>
    </citation>
    <scope>NUCLEOTIDE SEQUENCE [LARGE SCALE GENOMIC DNA]</scope>
    <source>
        <strain evidence="2">cv. AL8/78</strain>
    </source>
</reference>
<evidence type="ECO:0000313" key="1">
    <source>
        <dbReference type="EnsemblPlants" id="AET5Gv20139200.4"/>
    </source>
</evidence>
<dbReference type="AlphaFoldDB" id="A0A453JNW9"/>
<reference evidence="1" key="4">
    <citation type="submission" date="2019-03" db="UniProtKB">
        <authorList>
            <consortium name="EnsemblPlants"/>
        </authorList>
    </citation>
    <scope>IDENTIFICATION</scope>
</reference>
<keyword evidence="2" id="KW-1185">Reference proteome</keyword>